<keyword evidence="11" id="KW-1185">Reference proteome</keyword>
<evidence type="ECO:0000256" key="8">
    <source>
        <dbReference type="PIRNR" id="PIRNR018472"/>
    </source>
</evidence>
<evidence type="ECO:0000256" key="1">
    <source>
        <dbReference type="ARBA" id="ARBA00004651"/>
    </source>
</evidence>
<dbReference type="Proteomes" id="UP001595692">
    <property type="component" value="Unassembled WGS sequence"/>
</dbReference>
<keyword evidence="7 8" id="KW-0472">Membrane</keyword>
<proteinExistence type="inferred from homology"/>
<reference evidence="11" key="1">
    <citation type="journal article" date="2019" name="Int. J. Syst. Evol. Microbiol.">
        <title>The Global Catalogue of Microorganisms (GCM) 10K type strain sequencing project: providing services to taxonomists for standard genome sequencing and annotation.</title>
        <authorList>
            <consortium name="The Broad Institute Genomics Platform"/>
            <consortium name="The Broad Institute Genome Sequencing Center for Infectious Disease"/>
            <person name="Wu L."/>
            <person name="Ma J."/>
        </authorList>
    </citation>
    <scope>NUCLEOTIDE SEQUENCE [LARGE SCALE GENOMIC DNA]</scope>
    <source>
        <strain evidence="11">CCUG 54939</strain>
    </source>
</reference>
<dbReference type="NCBIfam" id="TIGR03426">
    <property type="entry name" value="shape_MreD"/>
    <property type="match status" value="1"/>
</dbReference>
<comment type="function">
    <text evidence="8">Involved in formation of the rod shape of the cell. May also contribute to regulation of formation of penicillin-binding proteins.</text>
</comment>
<accession>A0ABV8CKH3</accession>
<evidence type="ECO:0000313" key="11">
    <source>
        <dbReference type="Proteomes" id="UP001595692"/>
    </source>
</evidence>
<protein>
    <recommendedName>
        <fullName evidence="8">Rod shape-determining protein MreD</fullName>
    </recommendedName>
</protein>
<gene>
    <name evidence="10" type="primary">mreD</name>
    <name evidence="10" type="ORF">ACFOSS_03645</name>
</gene>
<evidence type="ECO:0000256" key="4">
    <source>
        <dbReference type="ARBA" id="ARBA00022692"/>
    </source>
</evidence>
<feature type="transmembrane region" description="Helical" evidence="9">
    <location>
        <begin position="132"/>
        <end position="151"/>
    </location>
</feature>
<organism evidence="10 11">
    <name type="scientific">Pseudaeromonas sharmana</name>
    <dbReference type="NCBI Taxonomy" id="328412"/>
    <lineage>
        <taxon>Bacteria</taxon>
        <taxon>Pseudomonadati</taxon>
        <taxon>Pseudomonadota</taxon>
        <taxon>Gammaproteobacteria</taxon>
        <taxon>Aeromonadales</taxon>
        <taxon>Aeromonadaceae</taxon>
        <taxon>Pseudaeromonas</taxon>
    </lineage>
</organism>
<keyword evidence="8" id="KW-0997">Cell inner membrane</keyword>
<evidence type="ECO:0000313" key="10">
    <source>
        <dbReference type="EMBL" id="MFC3912563.1"/>
    </source>
</evidence>
<evidence type="ECO:0000256" key="6">
    <source>
        <dbReference type="ARBA" id="ARBA00022989"/>
    </source>
</evidence>
<comment type="caution">
    <text evidence="10">The sequence shown here is derived from an EMBL/GenBank/DDBJ whole genome shotgun (WGS) entry which is preliminary data.</text>
</comment>
<sequence length="161" mass="18233">MNITGHGTGSIYLTILAALILSILPMPSLLDYHRPDWLALVVMYWVIALPHRVNLGTAWVAGLLLDILLGSTLGIHALSMAIMAYVAALQFQKIRNFSVWQQALVMGCISLLGQLTVFWAEHLFGVATLNYRLFWASLSTLLLWPLTFVTLRKLRRRFRIR</sequence>
<comment type="subcellular location">
    <subcellularLocation>
        <location evidence="8">Cell inner membrane</location>
    </subcellularLocation>
    <subcellularLocation>
        <location evidence="1">Cell membrane</location>
        <topology evidence="1">Multi-pass membrane protein</topology>
    </subcellularLocation>
</comment>
<evidence type="ECO:0000256" key="9">
    <source>
        <dbReference type="SAM" id="Phobius"/>
    </source>
</evidence>
<dbReference type="InterPro" id="IPR026034">
    <property type="entry name" value="MreD_proteobac"/>
</dbReference>
<dbReference type="EMBL" id="JBHSAF010000002">
    <property type="protein sequence ID" value="MFC3912563.1"/>
    <property type="molecule type" value="Genomic_DNA"/>
</dbReference>
<feature type="transmembrane region" description="Helical" evidence="9">
    <location>
        <begin position="12"/>
        <end position="30"/>
    </location>
</feature>
<feature type="transmembrane region" description="Helical" evidence="9">
    <location>
        <begin position="59"/>
        <end position="87"/>
    </location>
</feature>
<dbReference type="PANTHER" id="PTHR37484:SF1">
    <property type="entry name" value="ROD SHAPE-DETERMINING PROTEIN MRED"/>
    <property type="match status" value="1"/>
</dbReference>
<comment type="similarity">
    <text evidence="2 8">Belongs to the MreD family.</text>
</comment>
<dbReference type="PANTHER" id="PTHR37484">
    <property type="entry name" value="ROD SHAPE-DETERMINING PROTEIN MRED"/>
    <property type="match status" value="1"/>
</dbReference>
<keyword evidence="6 9" id="KW-1133">Transmembrane helix</keyword>
<dbReference type="Pfam" id="PF04093">
    <property type="entry name" value="MreD"/>
    <property type="match status" value="1"/>
</dbReference>
<dbReference type="PIRSF" id="PIRSF018472">
    <property type="entry name" value="MreD_proteobac"/>
    <property type="match status" value="1"/>
</dbReference>
<keyword evidence="4 9" id="KW-0812">Transmembrane</keyword>
<keyword evidence="5 8" id="KW-0133">Cell shape</keyword>
<name>A0ABV8CKH3_9GAMM</name>
<dbReference type="InterPro" id="IPR007227">
    <property type="entry name" value="Cell_shape_determining_MreD"/>
</dbReference>
<dbReference type="RefSeq" id="WP_377150698.1">
    <property type="nucleotide sequence ID" value="NZ_JBHSAF010000002.1"/>
</dbReference>
<evidence type="ECO:0000256" key="5">
    <source>
        <dbReference type="ARBA" id="ARBA00022960"/>
    </source>
</evidence>
<keyword evidence="3 8" id="KW-1003">Cell membrane</keyword>
<evidence type="ECO:0000256" key="7">
    <source>
        <dbReference type="ARBA" id="ARBA00023136"/>
    </source>
</evidence>
<evidence type="ECO:0000256" key="3">
    <source>
        <dbReference type="ARBA" id="ARBA00022475"/>
    </source>
</evidence>
<evidence type="ECO:0000256" key="2">
    <source>
        <dbReference type="ARBA" id="ARBA00007776"/>
    </source>
</evidence>
<feature type="transmembrane region" description="Helical" evidence="9">
    <location>
        <begin position="99"/>
        <end position="120"/>
    </location>
</feature>